<name>A0A2H9T5F4_9ZZZZ</name>
<organism evidence="1">
    <name type="scientific">invertebrate metagenome</name>
    <dbReference type="NCBI Taxonomy" id="1711999"/>
    <lineage>
        <taxon>unclassified sequences</taxon>
        <taxon>metagenomes</taxon>
        <taxon>organismal metagenomes</taxon>
    </lineage>
</organism>
<dbReference type="EMBL" id="NSIT01000178">
    <property type="protein sequence ID" value="PJE78455.1"/>
    <property type="molecule type" value="Genomic_DNA"/>
</dbReference>
<proteinExistence type="predicted"/>
<gene>
    <name evidence="1" type="ORF">CI610_02600</name>
</gene>
<evidence type="ECO:0008006" key="2">
    <source>
        <dbReference type="Google" id="ProtNLM"/>
    </source>
</evidence>
<reference evidence="1" key="1">
    <citation type="journal article" date="2017" name="Appl. Environ. Microbiol.">
        <title>Molecular characterization of an Endozoicomonas-like organism causing infection in king scallop Pecten maximus L.</title>
        <authorList>
            <person name="Cano I."/>
            <person name="van Aerle R."/>
            <person name="Ross S."/>
            <person name="Verner-Jeffreys D.W."/>
            <person name="Paley R.K."/>
            <person name="Rimmer G."/>
            <person name="Ryder D."/>
            <person name="Hooper P."/>
            <person name="Stone D."/>
            <person name="Feist S.W."/>
        </authorList>
    </citation>
    <scope>NUCLEOTIDE SEQUENCE</scope>
</reference>
<dbReference type="AlphaFoldDB" id="A0A2H9T5F4"/>
<protein>
    <recommendedName>
        <fullName evidence="2">DUF2059 domain-containing protein</fullName>
    </recommendedName>
</protein>
<accession>A0A2H9T5F4</accession>
<evidence type="ECO:0000313" key="1">
    <source>
        <dbReference type="EMBL" id="PJE78455.1"/>
    </source>
</evidence>
<comment type="caution">
    <text evidence="1">The sequence shown here is derived from an EMBL/GenBank/DDBJ whole genome shotgun (WGS) entry which is preliminary data.</text>
</comment>
<sequence>MDRILVMAVIVTYLSFPLHARLESKDKSVLLDELYRNAQMENQLSWLRDGLMLEKNAYALPAEVVNTVNRIVSVRYSSDYYQQSMLSSLGADLSIGDLLELTNWYDSPLGQKIIRLEMMANDPTNKSRVQAYIDEHLSVKLPRSERVLLVEQLIEALDAVNSSAELSAGISVRAQKLLQVVMPEPDHKQEMTDKIQIGLEEPLIREQLQKQIRQLFLYTYRSLSDDELKSYLDFARSSTMQHFQRSQVHSLVQLL</sequence>